<organism evidence="1">
    <name type="scientific">Neisseria meningitidis alpha153</name>
    <dbReference type="NCBI Taxonomy" id="663926"/>
    <lineage>
        <taxon>Bacteria</taxon>
        <taxon>Pseudomonadati</taxon>
        <taxon>Pseudomonadota</taxon>
        <taxon>Betaproteobacteria</taxon>
        <taxon>Neisseriales</taxon>
        <taxon>Neisseriaceae</taxon>
        <taxon>Neisseria</taxon>
    </lineage>
</organism>
<gene>
    <name evidence="1" type="ORF">NME_1302</name>
</gene>
<evidence type="ECO:0000313" key="1">
    <source>
        <dbReference type="EMBL" id="CBA06951.1"/>
    </source>
</evidence>
<reference evidence="1" key="1">
    <citation type="journal article" date="2008" name="Proc. Natl. Acad. Sci. U.S.A.">
        <title>Whole-genome comparison of disease and carriage strains provides insights into virulence evolution in Neisseria meningitidis.</title>
        <authorList>
            <person name="Schoen C."/>
            <person name="Blom J."/>
            <person name="Claus H."/>
            <person name="Schramm-Glueck A."/>
            <person name="Brandt P."/>
            <person name="Mueller T."/>
            <person name="Goesmann A."/>
            <person name="Joseph B."/>
            <person name="Konietzny S."/>
            <person name="Kurzai O."/>
            <person name="Schmitt C."/>
            <person name="Friedrich T."/>
            <person name="Linke B."/>
            <person name="Vogel U."/>
            <person name="Frosch M."/>
        </authorList>
    </citation>
    <scope>NUCLEOTIDE SEQUENCE</scope>
    <source>
        <strain evidence="1">Alpha153</strain>
    </source>
</reference>
<name>C6SDD3_NEIME</name>
<sequence>MEDEVDGGGKHGAFLKKQTAYFNRLEKMPSEIFRRHRLFKFISRKNRKPK</sequence>
<protein>
    <submittedName>
        <fullName evidence="1">Uncharacterized protein</fullName>
    </submittedName>
</protein>
<dbReference type="AlphaFoldDB" id="C6SDD3"/>
<dbReference type="EMBL" id="AM889137">
    <property type="protein sequence ID" value="CBA06951.1"/>
    <property type="molecule type" value="Genomic_DNA"/>
</dbReference>
<accession>C6SDD3</accession>
<proteinExistence type="predicted"/>